<evidence type="ECO:0000313" key="1">
    <source>
        <dbReference type="EMBL" id="SEJ13259.1"/>
    </source>
</evidence>
<evidence type="ECO:0000313" key="2">
    <source>
        <dbReference type="Proteomes" id="UP000242930"/>
    </source>
</evidence>
<organism evidence="1 2">
    <name type="scientific">Pseudomonas linyingensis</name>
    <dbReference type="NCBI Taxonomy" id="915471"/>
    <lineage>
        <taxon>Bacteria</taxon>
        <taxon>Pseudomonadati</taxon>
        <taxon>Pseudomonadota</taxon>
        <taxon>Gammaproteobacteria</taxon>
        <taxon>Pseudomonadales</taxon>
        <taxon>Pseudomonadaceae</taxon>
        <taxon>Pseudomonas</taxon>
    </lineage>
</organism>
<reference evidence="2" key="1">
    <citation type="submission" date="2016-10" db="EMBL/GenBank/DDBJ databases">
        <authorList>
            <person name="Varghese N."/>
            <person name="Submissions S."/>
        </authorList>
    </citation>
    <scope>NUCLEOTIDE SEQUENCE [LARGE SCALE GENOMIC DNA]</scope>
    <source>
        <strain evidence="2">LMG 25967</strain>
    </source>
</reference>
<keyword evidence="2" id="KW-1185">Reference proteome</keyword>
<dbReference type="AlphaFoldDB" id="A0A1H6W8B9"/>
<name>A0A1H6W8B9_9PSED</name>
<dbReference type="EMBL" id="FNZE01000005">
    <property type="protein sequence ID" value="SEJ13259.1"/>
    <property type="molecule type" value="Genomic_DNA"/>
</dbReference>
<gene>
    <name evidence="1" type="ORF">SAMN05216201_1052</name>
</gene>
<dbReference type="OrthoDB" id="7031670at2"/>
<protein>
    <submittedName>
        <fullName evidence="1">Uncharacterized protein</fullName>
    </submittedName>
</protein>
<accession>A0A1H6W8B9</accession>
<sequence length="344" mass="39523">MKTPNNNYDGKPTVYLDHNILDLFVKTRDLPFASELKEKYQIIYSDETLKEIKRTGDNGSQFLEALESLEAMHLRIFVTESFKVTDRAILKELNPFDAFEDYCKNIEPIYEAMEKATAQSLLKFYGGRAGSDFEEINREQIDSFGGLMSYISDRVDEVKDLVPGVDAAVSAYTKEMQKSFNEALAQSTVELRKNIEDELNYSGVQTYRNHMKVGPVQLNNIEPPNVIEKIWSIYKTLDGYRENNFSIEQFLGLSQNPIYNREMYLHEKVTSVYNVLNVIGYYPDSKMKHDRRFTAAMSDAGHAAIASFSDFLFSRDAAFIHKTRAAYEYLNVKTQVIEVIVNDV</sequence>
<proteinExistence type="predicted"/>
<dbReference type="RefSeq" id="WP_139214644.1">
    <property type="nucleotide sequence ID" value="NZ_FNZE01000005.1"/>
</dbReference>
<dbReference type="Proteomes" id="UP000242930">
    <property type="component" value="Unassembled WGS sequence"/>
</dbReference>